<sequence length="73" mass="8258">MVMPSKTRKGSGDVKESARGEVLRFDFAISLSTQKLKLQHVHSRRLKFMAEEDRISLIYPEISTGSNWKSGSC</sequence>
<organism evidence="1 2">
    <name type="scientific">Acropora cervicornis</name>
    <name type="common">Staghorn coral</name>
    <dbReference type="NCBI Taxonomy" id="6130"/>
    <lineage>
        <taxon>Eukaryota</taxon>
        <taxon>Metazoa</taxon>
        <taxon>Cnidaria</taxon>
        <taxon>Anthozoa</taxon>
        <taxon>Hexacorallia</taxon>
        <taxon>Scleractinia</taxon>
        <taxon>Astrocoeniina</taxon>
        <taxon>Acroporidae</taxon>
        <taxon>Acropora</taxon>
    </lineage>
</organism>
<reference evidence="1" key="2">
    <citation type="journal article" date="2023" name="Science">
        <title>Genomic signatures of disease resistance in endangered staghorn corals.</title>
        <authorList>
            <person name="Vollmer S.V."/>
            <person name="Selwyn J.D."/>
            <person name="Despard B.A."/>
            <person name="Roesel C.L."/>
        </authorList>
    </citation>
    <scope>NUCLEOTIDE SEQUENCE</scope>
    <source>
        <strain evidence="1">K2</strain>
    </source>
</reference>
<proteinExistence type="predicted"/>
<protein>
    <submittedName>
        <fullName evidence="1">Uncharacterized protein</fullName>
    </submittedName>
</protein>
<accession>A0AAD9R6K1</accession>
<dbReference type="Proteomes" id="UP001249851">
    <property type="component" value="Unassembled WGS sequence"/>
</dbReference>
<gene>
    <name evidence="1" type="ORF">P5673_000084</name>
</gene>
<dbReference type="AlphaFoldDB" id="A0AAD9R6K1"/>
<comment type="caution">
    <text evidence="1">The sequence shown here is derived from an EMBL/GenBank/DDBJ whole genome shotgun (WGS) entry which is preliminary data.</text>
</comment>
<dbReference type="EMBL" id="JARQWQ010000001">
    <property type="protein sequence ID" value="KAK2573974.1"/>
    <property type="molecule type" value="Genomic_DNA"/>
</dbReference>
<reference evidence="1" key="1">
    <citation type="journal article" date="2023" name="G3 (Bethesda)">
        <title>Whole genome assembly and annotation of the endangered Caribbean coral Acropora cervicornis.</title>
        <authorList>
            <person name="Selwyn J.D."/>
            <person name="Vollmer S.V."/>
        </authorList>
    </citation>
    <scope>NUCLEOTIDE SEQUENCE</scope>
    <source>
        <strain evidence="1">K2</strain>
    </source>
</reference>
<keyword evidence="2" id="KW-1185">Reference proteome</keyword>
<name>A0AAD9R6K1_ACRCE</name>
<evidence type="ECO:0000313" key="1">
    <source>
        <dbReference type="EMBL" id="KAK2573974.1"/>
    </source>
</evidence>
<evidence type="ECO:0000313" key="2">
    <source>
        <dbReference type="Proteomes" id="UP001249851"/>
    </source>
</evidence>